<reference evidence="1 2" key="1">
    <citation type="submission" date="2021-01" db="EMBL/GenBank/DDBJ databases">
        <title>Whole genome shotgun sequence of Verrucosispora qiuiae NBRC 106684.</title>
        <authorList>
            <person name="Komaki H."/>
            <person name="Tamura T."/>
        </authorList>
    </citation>
    <scope>NUCLEOTIDE SEQUENCE [LARGE SCALE GENOMIC DNA]</scope>
    <source>
        <strain evidence="1 2">NBRC 106684</strain>
    </source>
</reference>
<dbReference type="EMBL" id="BOPC01000142">
    <property type="protein sequence ID" value="GIJ30766.1"/>
    <property type="molecule type" value="Genomic_DNA"/>
</dbReference>
<accession>A0ABQ4JJI8</accession>
<dbReference type="Proteomes" id="UP000653076">
    <property type="component" value="Unassembled WGS sequence"/>
</dbReference>
<organism evidence="1 2">
    <name type="scientific">Micromonospora qiuiae</name>
    <dbReference type="NCBI Taxonomy" id="502268"/>
    <lineage>
        <taxon>Bacteria</taxon>
        <taxon>Bacillati</taxon>
        <taxon>Actinomycetota</taxon>
        <taxon>Actinomycetes</taxon>
        <taxon>Micromonosporales</taxon>
        <taxon>Micromonosporaceae</taxon>
        <taxon>Micromonospora</taxon>
    </lineage>
</organism>
<comment type="caution">
    <text evidence="1">The sequence shown here is derived from an EMBL/GenBank/DDBJ whole genome shotgun (WGS) entry which is preliminary data.</text>
</comment>
<proteinExistence type="predicted"/>
<protein>
    <submittedName>
        <fullName evidence="1">Uncharacterized protein</fullName>
    </submittedName>
</protein>
<gene>
    <name evidence="1" type="ORF">Vqi01_59280</name>
</gene>
<keyword evidence="2" id="KW-1185">Reference proteome</keyword>
<evidence type="ECO:0000313" key="1">
    <source>
        <dbReference type="EMBL" id="GIJ30766.1"/>
    </source>
</evidence>
<dbReference type="PROSITE" id="PS51257">
    <property type="entry name" value="PROKAR_LIPOPROTEIN"/>
    <property type="match status" value="1"/>
</dbReference>
<name>A0ABQ4JJI8_9ACTN</name>
<sequence>MITKVGIKGFVASNAVMAGLSGGCILSVPASPHGSRGAEELRAVMPAGVPRSSRRFAADDGQSLQCAYEAFRRGRLGQGGGAAGVYAVEGEGEEAGCALR</sequence>
<evidence type="ECO:0000313" key="2">
    <source>
        <dbReference type="Proteomes" id="UP000653076"/>
    </source>
</evidence>